<dbReference type="PROSITE" id="PS51257">
    <property type="entry name" value="PROKAR_LIPOPROTEIN"/>
    <property type="match status" value="1"/>
</dbReference>
<proteinExistence type="predicted"/>
<keyword evidence="3" id="KW-1185">Reference proteome</keyword>
<feature type="signal peptide" evidence="1">
    <location>
        <begin position="1"/>
        <end position="19"/>
    </location>
</feature>
<evidence type="ECO:0000313" key="2">
    <source>
        <dbReference type="EMBL" id="WIV21088.1"/>
    </source>
</evidence>
<evidence type="ECO:0000313" key="3">
    <source>
        <dbReference type="Proteomes" id="UP001236415"/>
    </source>
</evidence>
<organism evidence="2 3">
    <name type="scientific">Paenibacillus polygoni</name>
    <dbReference type="NCBI Taxonomy" id="3050112"/>
    <lineage>
        <taxon>Bacteria</taxon>
        <taxon>Bacillati</taxon>
        <taxon>Bacillota</taxon>
        <taxon>Bacilli</taxon>
        <taxon>Bacillales</taxon>
        <taxon>Paenibacillaceae</taxon>
        <taxon>Paenibacillus</taxon>
    </lineage>
</organism>
<dbReference type="Proteomes" id="UP001236415">
    <property type="component" value="Chromosome"/>
</dbReference>
<evidence type="ECO:0008006" key="4">
    <source>
        <dbReference type="Google" id="ProtNLM"/>
    </source>
</evidence>
<sequence>MRLKLIIILLISVLLVACSNDKSIQVKKEGIENTTIEQTENETKITKEFVEKNAKIGLSYDEVREIFGTEQYSGIMDRTMTYVYDSTTYKPFTYNQSGDAVASEELKSGKLDYQLYINFFREKAYYFQYYFEGEDGEVWGYQVSSEGEFLTRTTGN</sequence>
<dbReference type="RefSeq" id="WP_285748529.1">
    <property type="nucleotide sequence ID" value="NZ_CP127162.1"/>
</dbReference>
<gene>
    <name evidence="2" type="ORF">QPK24_10640</name>
</gene>
<evidence type="ECO:0000256" key="1">
    <source>
        <dbReference type="SAM" id="SignalP"/>
    </source>
</evidence>
<accession>A0ABY8X7P8</accession>
<dbReference type="EMBL" id="CP127162">
    <property type="protein sequence ID" value="WIV21088.1"/>
    <property type="molecule type" value="Genomic_DNA"/>
</dbReference>
<name>A0ABY8X7P8_9BACL</name>
<reference evidence="2 3" key="1">
    <citation type="submission" date="2023-06" db="EMBL/GenBank/DDBJ databases">
        <title>Paenibacillus polygonum sp. nov., an endophytic bacterium, isolated from Polygonum lapathifolium L. in Nanji Wetland National Nature Reserve, South of Poyang Lake, Jiangxi Province, China.</title>
        <authorList>
            <person name="Yu Z."/>
        </authorList>
    </citation>
    <scope>NUCLEOTIDE SEQUENCE [LARGE SCALE GENOMIC DNA]</scope>
    <source>
        <strain evidence="2 3">C31</strain>
    </source>
</reference>
<feature type="chain" id="PRO_5045701830" description="SmpA / OmlA family protein" evidence="1">
    <location>
        <begin position="20"/>
        <end position="156"/>
    </location>
</feature>
<keyword evidence="1" id="KW-0732">Signal</keyword>
<protein>
    <recommendedName>
        <fullName evidence="4">SmpA / OmlA family protein</fullName>
    </recommendedName>
</protein>